<sequence length="41" mass="4478">MLSCSFTTISVLGQSYDLGVGCQDVNYSVYNIEITILFLGL</sequence>
<protein>
    <submittedName>
        <fullName evidence="1">Uncharacterized protein</fullName>
    </submittedName>
</protein>
<proteinExistence type="predicted"/>
<evidence type="ECO:0000313" key="1">
    <source>
        <dbReference type="EMBL" id="MBX65301.1"/>
    </source>
</evidence>
<organism evidence="1">
    <name type="scientific">Rhizophora mucronata</name>
    <name type="common">Asiatic mangrove</name>
    <dbReference type="NCBI Taxonomy" id="61149"/>
    <lineage>
        <taxon>Eukaryota</taxon>
        <taxon>Viridiplantae</taxon>
        <taxon>Streptophyta</taxon>
        <taxon>Embryophyta</taxon>
        <taxon>Tracheophyta</taxon>
        <taxon>Spermatophyta</taxon>
        <taxon>Magnoliopsida</taxon>
        <taxon>eudicotyledons</taxon>
        <taxon>Gunneridae</taxon>
        <taxon>Pentapetalae</taxon>
        <taxon>rosids</taxon>
        <taxon>fabids</taxon>
        <taxon>Malpighiales</taxon>
        <taxon>Rhizophoraceae</taxon>
        <taxon>Rhizophora</taxon>
    </lineage>
</organism>
<reference evidence="1" key="1">
    <citation type="submission" date="2018-02" db="EMBL/GenBank/DDBJ databases">
        <title>Rhizophora mucronata_Transcriptome.</title>
        <authorList>
            <person name="Meera S.P."/>
            <person name="Sreeshan A."/>
            <person name="Augustine A."/>
        </authorList>
    </citation>
    <scope>NUCLEOTIDE SEQUENCE</scope>
    <source>
        <tissue evidence="1">Leaf</tissue>
    </source>
</reference>
<dbReference type="AlphaFoldDB" id="A0A2P2QE78"/>
<accession>A0A2P2QE78</accession>
<dbReference type="EMBL" id="GGEC01084817">
    <property type="protein sequence ID" value="MBX65301.1"/>
    <property type="molecule type" value="Transcribed_RNA"/>
</dbReference>
<name>A0A2P2QE78_RHIMU</name>